<evidence type="ECO:0008006" key="14">
    <source>
        <dbReference type="Google" id="ProtNLM"/>
    </source>
</evidence>
<evidence type="ECO:0000313" key="12">
    <source>
        <dbReference type="EMBL" id="GFG32292.1"/>
    </source>
</evidence>
<proteinExistence type="inferred from homology"/>
<dbReference type="InParanoid" id="A0A6L2PME9"/>
<feature type="transmembrane region" description="Helical" evidence="11">
    <location>
        <begin position="187"/>
        <end position="211"/>
    </location>
</feature>
<dbReference type="GO" id="GO:0005886">
    <property type="term" value="C:plasma membrane"/>
    <property type="evidence" value="ECO:0007669"/>
    <property type="project" value="UniProtKB-SubCell"/>
</dbReference>
<feature type="transmembrane region" description="Helical" evidence="11">
    <location>
        <begin position="590"/>
        <end position="612"/>
    </location>
</feature>
<keyword evidence="3" id="KW-0813">Transport</keyword>
<evidence type="ECO:0000256" key="7">
    <source>
        <dbReference type="ARBA" id="ARBA00022989"/>
    </source>
</evidence>
<keyword evidence="10" id="KW-0407">Ion channel</keyword>
<sequence>RPKLRSGRALLGILASGRSSAHDMLEHTEPFCHLWILLSSLYGKLVVVLMLAFCVTEVMDNSIKLLSLQGIFLMYLYVGSIAVIICIYIWVLIDSCASLNSPNEASSTRRGMAPANVTTNVAGDRDAEMGGSLSLTRFGSLKRAHISRAKTSGTSFYLRVGALAFGLGTLVFNGLEMAMHSMMEGACLNDVVFVHPVLHGLFTFLQMHFLFVNSQVLVEKFGLAARFGFMHLAATNLALWVRLIVWESGNEWTYFVHLSQSSGVRGGVSNNIPTPLQLRGFPRSMVTRHQLLVNVAGTNVSSYHSYRPISDSHISQVVALHECLNTNSLGQLWTSSMPFLYPFIVQFSLIAAAVTFVMGQNVGRGRIFLKQKKLTNSHSKGCSMTSAGEHSLRSTWSVDCSGASKGLFLGILCLVAGIVVIIIFLVVKEDEEFPSDTIFWLTTGALAAMLALCCIMVTVGLVQVRRLSTSGQEPTPLDTLLSTVSAAGVQLYAVFGIVVGASGLGIHDITDSGASRRHAMLLAVSGLQLIQTIGQSVLLAEALRRATLTRHQMLTKPARQVITFLLCSNAVLWAYDTFVTQSWLSQELQLRFFGVLAWGIISRIGLPLLVFYRFHSCVLLLEIWKRSYRTPLLDPGN</sequence>
<evidence type="ECO:0000256" key="2">
    <source>
        <dbReference type="ARBA" id="ARBA00006513"/>
    </source>
</evidence>
<feature type="transmembrane region" description="Helical" evidence="11">
    <location>
        <begin position="483"/>
        <end position="506"/>
    </location>
</feature>
<dbReference type="Proteomes" id="UP000502823">
    <property type="component" value="Unassembled WGS sequence"/>
</dbReference>
<dbReference type="PANTHER" id="PTHR21522">
    <property type="entry name" value="PROTON CHANNEL OTOP"/>
    <property type="match status" value="1"/>
</dbReference>
<reference evidence="13" key="1">
    <citation type="submission" date="2020-01" db="EMBL/GenBank/DDBJ databases">
        <title>Draft genome sequence of the Termite Coptotermes fromosanus.</title>
        <authorList>
            <person name="Itakura S."/>
            <person name="Yosikawa Y."/>
            <person name="Umezawa K."/>
        </authorList>
    </citation>
    <scope>NUCLEOTIDE SEQUENCE [LARGE SCALE GENOMIC DNA]</scope>
</reference>
<name>A0A6L2PME9_COPFO</name>
<dbReference type="AlphaFoldDB" id="A0A6L2PME9"/>
<keyword evidence="13" id="KW-1185">Reference proteome</keyword>
<keyword evidence="8" id="KW-0406">Ion transport</keyword>
<keyword evidence="5 11" id="KW-0812">Transmembrane</keyword>
<protein>
    <recommendedName>
        <fullName evidence="14">Otopetrin</fullName>
    </recommendedName>
</protein>
<feature type="transmembrane region" description="Helical" evidence="11">
    <location>
        <begin position="407"/>
        <end position="426"/>
    </location>
</feature>
<evidence type="ECO:0000256" key="11">
    <source>
        <dbReference type="SAM" id="Phobius"/>
    </source>
</evidence>
<feature type="transmembrane region" description="Helical" evidence="11">
    <location>
        <begin position="156"/>
        <end position="175"/>
    </location>
</feature>
<feature type="transmembrane region" description="Helical" evidence="11">
    <location>
        <begin position="561"/>
        <end position="584"/>
    </location>
</feature>
<feature type="transmembrane region" description="Helical" evidence="11">
    <location>
        <begin position="71"/>
        <end position="93"/>
    </location>
</feature>
<keyword evidence="4" id="KW-1003">Cell membrane</keyword>
<comment type="similarity">
    <text evidence="2">Belongs to the otopetrin family.</text>
</comment>
<evidence type="ECO:0000256" key="1">
    <source>
        <dbReference type="ARBA" id="ARBA00004651"/>
    </source>
</evidence>
<accession>A0A6L2PME9</accession>
<keyword evidence="6" id="KW-0375">Hydrogen ion transport</keyword>
<dbReference type="OrthoDB" id="6429739at2759"/>
<comment type="caution">
    <text evidence="12">The sequence shown here is derived from an EMBL/GenBank/DDBJ whole genome shotgun (WGS) entry which is preliminary data.</text>
</comment>
<dbReference type="Pfam" id="PF03189">
    <property type="entry name" value="Otopetrin"/>
    <property type="match status" value="1"/>
</dbReference>
<keyword evidence="9 11" id="KW-0472">Membrane</keyword>
<evidence type="ECO:0000256" key="5">
    <source>
        <dbReference type="ARBA" id="ARBA00022692"/>
    </source>
</evidence>
<dbReference type="EMBL" id="BLKM01000358">
    <property type="protein sequence ID" value="GFG32292.1"/>
    <property type="molecule type" value="Genomic_DNA"/>
</dbReference>
<feature type="non-terminal residue" evidence="12">
    <location>
        <position position="1"/>
    </location>
</feature>
<feature type="transmembrane region" description="Helical" evidence="11">
    <location>
        <begin position="339"/>
        <end position="363"/>
    </location>
</feature>
<evidence type="ECO:0000256" key="6">
    <source>
        <dbReference type="ARBA" id="ARBA00022781"/>
    </source>
</evidence>
<evidence type="ECO:0000256" key="3">
    <source>
        <dbReference type="ARBA" id="ARBA00022448"/>
    </source>
</evidence>
<evidence type="ECO:0000256" key="10">
    <source>
        <dbReference type="ARBA" id="ARBA00023303"/>
    </source>
</evidence>
<dbReference type="GO" id="GO:0015252">
    <property type="term" value="F:proton channel activity"/>
    <property type="evidence" value="ECO:0007669"/>
    <property type="project" value="InterPro"/>
</dbReference>
<dbReference type="PANTHER" id="PTHR21522:SF32">
    <property type="entry name" value="OTOPETRIN-2"/>
    <property type="match status" value="1"/>
</dbReference>
<feature type="transmembrane region" description="Helical" evidence="11">
    <location>
        <begin position="37"/>
        <end position="59"/>
    </location>
</feature>
<gene>
    <name evidence="12" type="ORF">Cfor_02689</name>
</gene>
<evidence type="ECO:0000256" key="8">
    <source>
        <dbReference type="ARBA" id="ARBA00023065"/>
    </source>
</evidence>
<comment type="subcellular location">
    <subcellularLocation>
        <location evidence="1">Cell membrane</location>
        <topology evidence="1">Multi-pass membrane protein</topology>
    </subcellularLocation>
</comment>
<feature type="transmembrane region" description="Helical" evidence="11">
    <location>
        <begin position="438"/>
        <end position="462"/>
    </location>
</feature>
<feature type="transmembrane region" description="Helical" evidence="11">
    <location>
        <begin position="518"/>
        <end position="540"/>
    </location>
</feature>
<dbReference type="InterPro" id="IPR004878">
    <property type="entry name" value="Otopetrin"/>
</dbReference>
<organism evidence="12 13">
    <name type="scientific">Coptotermes formosanus</name>
    <name type="common">Formosan subterranean termite</name>
    <dbReference type="NCBI Taxonomy" id="36987"/>
    <lineage>
        <taxon>Eukaryota</taxon>
        <taxon>Metazoa</taxon>
        <taxon>Ecdysozoa</taxon>
        <taxon>Arthropoda</taxon>
        <taxon>Hexapoda</taxon>
        <taxon>Insecta</taxon>
        <taxon>Pterygota</taxon>
        <taxon>Neoptera</taxon>
        <taxon>Polyneoptera</taxon>
        <taxon>Dictyoptera</taxon>
        <taxon>Blattodea</taxon>
        <taxon>Blattoidea</taxon>
        <taxon>Termitoidae</taxon>
        <taxon>Rhinotermitidae</taxon>
        <taxon>Coptotermes</taxon>
    </lineage>
</organism>
<keyword evidence="7 11" id="KW-1133">Transmembrane helix</keyword>
<evidence type="ECO:0000256" key="4">
    <source>
        <dbReference type="ARBA" id="ARBA00022475"/>
    </source>
</evidence>
<evidence type="ECO:0000256" key="9">
    <source>
        <dbReference type="ARBA" id="ARBA00023136"/>
    </source>
</evidence>
<evidence type="ECO:0000313" key="13">
    <source>
        <dbReference type="Proteomes" id="UP000502823"/>
    </source>
</evidence>